<evidence type="ECO:0000256" key="2">
    <source>
        <dbReference type="ARBA" id="ARBA00022801"/>
    </source>
</evidence>
<dbReference type="Gene3D" id="3.10.129.10">
    <property type="entry name" value="Hotdog Thioesterase"/>
    <property type="match status" value="1"/>
</dbReference>
<protein>
    <submittedName>
        <fullName evidence="5">Thioesterase family protein</fullName>
    </submittedName>
    <submittedName>
        <fullName evidence="4">Uncharacterized protein (TIGR00369 family)</fullName>
    </submittedName>
</protein>
<dbReference type="Pfam" id="PF03061">
    <property type="entry name" value="4HBT"/>
    <property type="match status" value="1"/>
</dbReference>
<dbReference type="SUPFAM" id="SSF54637">
    <property type="entry name" value="Thioesterase/thiol ester dehydrase-isomerase"/>
    <property type="match status" value="1"/>
</dbReference>
<dbReference type="CDD" id="cd03443">
    <property type="entry name" value="PaaI_thioesterase"/>
    <property type="match status" value="1"/>
</dbReference>
<evidence type="ECO:0000313" key="5">
    <source>
        <dbReference type="EMBL" id="QHQ38979.1"/>
    </source>
</evidence>
<evidence type="ECO:0000256" key="1">
    <source>
        <dbReference type="ARBA" id="ARBA00008324"/>
    </source>
</evidence>
<keyword evidence="6" id="KW-1185">Reference proteome</keyword>
<gene>
    <name evidence="5" type="ORF">GTQ55_08270</name>
    <name evidence="4" type="ORF">HNQ53_000739</name>
</gene>
<dbReference type="NCBIfam" id="NF008675">
    <property type="entry name" value="PRK11688.1"/>
    <property type="match status" value="1"/>
</dbReference>
<organism evidence="4 7">
    <name type="scientific">Microbulbifer hydrolyticus</name>
    <dbReference type="NCBI Taxonomy" id="48074"/>
    <lineage>
        <taxon>Bacteria</taxon>
        <taxon>Pseudomonadati</taxon>
        <taxon>Pseudomonadota</taxon>
        <taxon>Gammaproteobacteria</taxon>
        <taxon>Cellvibrionales</taxon>
        <taxon>Microbulbiferaceae</taxon>
        <taxon>Microbulbifer</taxon>
    </lineage>
</organism>
<dbReference type="InterPro" id="IPR003736">
    <property type="entry name" value="PAAI_dom"/>
</dbReference>
<evidence type="ECO:0000313" key="7">
    <source>
        <dbReference type="Proteomes" id="UP000563601"/>
    </source>
</evidence>
<evidence type="ECO:0000259" key="3">
    <source>
        <dbReference type="Pfam" id="PF03061"/>
    </source>
</evidence>
<dbReference type="PANTHER" id="PTHR21660">
    <property type="entry name" value="THIOESTERASE SUPERFAMILY MEMBER-RELATED"/>
    <property type="match status" value="1"/>
</dbReference>
<dbReference type="AlphaFoldDB" id="A0A6P1TCK6"/>
<dbReference type="InterPro" id="IPR006683">
    <property type="entry name" value="Thioestr_dom"/>
</dbReference>
<dbReference type="EMBL" id="JACHHR010000001">
    <property type="protein sequence ID" value="MBB5210551.1"/>
    <property type="molecule type" value="Genomic_DNA"/>
</dbReference>
<dbReference type="Proteomes" id="UP000464675">
    <property type="component" value="Chromosome"/>
</dbReference>
<accession>A0A6P1TCK6</accession>
<keyword evidence="2" id="KW-0378">Hydrolase</keyword>
<proteinExistence type="inferred from homology"/>
<evidence type="ECO:0000313" key="4">
    <source>
        <dbReference type="EMBL" id="MBB5210551.1"/>
    </source>
</evidence>
<sequence length="155" mass="17261">MSEPSPAEFRAMVEGIFSDIPFVREIGLRLQDFDLEQQTLSAAFELKPQLIGNHFQNILHGGVIATALDTVGGLTAMVAAYHRMGGAIGWDEKIQRLIRLGTVDMRVDYLKPGRGERFVCDGKILRVGNKLVVTRMELHNDRDELIATGTATFLY</sequence>
<name>A0A6P1TCK6_9GAMM</name>
<comment type="similarity">
    <text evidence="1">Belongs to the thioesterase PaaI family.</text>
</comment>
<dbReference type="Proteomes" id="UP000563601">
    <property type="component" value="Unassembled WGS sequence"/>
</dbReference>
<reference evidence="4 7" key="2">
    <citation type="submission" date="2020-08" db="EMBL/GenBank/DDBJ databases">
        <title>Genomic Encyclopedia of Type Strains, Phase IV (KMG-IV): sequencing the most valuable type-strain genomes for metagenomic binning, comparative biology and taxonomic classification.</title>
        <authorList>
            <person name="Goeker M."/>
        </authorList>
    </citation>
    <scope>NUCLEOTIDE SEQUENCE [LARGE SCALE GENOMIC DNA]</scope>
    <source>
        <strain evidence="4 7">DSM 11525</strain>
    </source>
</reference>
<feature type="domain" description="Thioesterase" evidence="3">
    <location>
        <begin position="57"/>
        <end position="146"/>
    </location>
</feature>
<reference evidence="5 6" key="1">
    <citation type="submission" date="2020-01" db="EMBL/GenBank/DDBJ databases">
        <title>The possibility of degradation of plastic by Microbulbifer hydrolyticus IRE-31.</title>
        <authorList>
            <person name="Liu L."/>
        </authorList>
    </citation>
    <scope>NUCLEOTIDE SEQUENCE [LARGE SCALE GENOMIC DNA]</scope>
    <source>
        <strain evidence="5 6">IRE-31</strain>
    </source>
</reference>
<dbReference type="EMBL" id="CP047491">
    <property type="protein sequence ID" value="QHQ38979.1"/>
    <property type="molecule type" value="Genomic_DNA"/>
</dbReference>
<dbReference type="GO" id="GO:0047617">
    <property type="term" value="F:fatty acyl-CoA hydrolase activity"/>
    <property type="evidence" value="ECO:0007669"/>
    <property type="project" value="InterPro"/>
</dbReference>
<dbReference type="PANTHER" id="PTHR21660:SF1">
    <property type="entry name" value="ACYL-COENZYME A THIOESTERASE 13"/>
    <property type="match status" value="1"/>
</dbReference>
<dbReference type="InterPro" id="IPR029069">
    <property type="entry name" value="HotDog_dom_sf"/>
</dbReference>
<dbReference type="RefSeq" id="WP_161858305.1">
    <property type="nucleotide sequence ID" value="NZ_CP047491.1"/>
</dbReference>
<dbReference type="InterPro" id="IPR039298">
    <property type="entry name" value="ACOT13"/>
</dbReference>
<dbReference type="NCBIfam" id="TIGR00369">
    <property type="entry name" value="unchar_dom_1"/>
    <property type="match status" value="1"/>
</dbReference>
<dbReference type="OrthoDB" id="9813158at2"/>
<evidence type="ECO:0000313" key="6">
    <source>
        <dbReference type="Proteomes" id="UP000464675"/>
    </source>
</evidence>